<proteinExistence type="inferred from homology"/>
<dbReference type="InterPro" id="IPR043427">
    <property type="entry name" value="YscJ/FliF"/>
</dbReference>
<keyword evidence="4 8" id="KW-0472">Membrane</keyword>
<evidence type="ECO:0000256" key="5">
    <source>
        <dbReference type="ARBA" id="ARBA00023139"/>
    </source>
</evidence>
<evidence type="ECO:0000256" key="4">
    <source>
        <dbReference type="ARBA" id="ARBA00023136"/>
    </source>
</evidence>
<evidence type="ECO:0000256" key="7">
    <source>
        <dbReference type="ARBA" id="ARBA00023288"/>
    </source>
</evidence>
<dbReference type="NCBIfam" id="TIGR02544">
    <property type="entry name" value="III_secr_YscJ"/>
    <property type="match status" value="1"/>
</dbReference>
<protein>
    <recommendedName>
        <fullName evidence="8">Lipoprotein</fullName>
    </recommendedName>
</protein>
<gene>
    <name evidence="10" type="primary">sctJ</name>
    <name evidence="10" type="ORF">QFW77_03330</name>
</gene>
<keyword evidence="8" id="KW-1133">Transmembrane helix</keyword>
<evidence type="ECO:0000256" key="6">
    <source>
        <dbReference type="ARBA" id="ARBA00023237"/>
    </source>
</evidence>
<sequence>MSSSERNRGILRAALILALAMLLAACGRTTLYSDLDERQANEVLAALLSSGVSADKRLSVSKNGWEIRVEDADFPYAVQVLQSRGLPRQQYASLGDIFKKEGFASSSLEEMARLKHGLQQEMARTLSSYPGVVDARVHINLPERDPLGGTSSDASASVVIFEQPGANLRDKETEMKVVVKDGVPGLTDVNKVTVKFTTVPGPSENRQGQRGTTAVAMSAVSPMAIALVAAVVGLIALLLAFGGRMRQRLQGQPKQTPRVWNG</sequence>
<accession>A0ABT6J5C0</accession>
<dbReference type="PANTHER" id="PTHR30046:SF2">
    <property type="entry name" value="YOP PROTEINS TRANSLOCATION LIPOPROTEIN J"/>
    <property type="match status" value="1"/>
</dbReference>
<keyword evidence="8" id="KW-0812">Transmembrane</keyword>
<evidence type="ECO:0000256" key="8">
    <source>
        <dbReference type="RuleBase" id="RU364102"/>
    </source>
</evidence>
<feature type="transmembrane region" description="Helical" evidence="8">
    <location>
        <begin position="219"/>
        <end position="241"/>
    </location>
</feature>
<comment type="subcellular location">
    <subcellularLocation>
        <location evidence="1">Cell outer membrane</location>
        <topology evidence="1">Lipid-anchor</topology>
    </subcellularLocation>
</comment>
<comment type="caution">
    <text evidence="10">The sequence shown here is derived from an EMBL/GenBank/DDBJ whole genome shotgun (WGS) entry which is preliminary data.</text>
</comment>
<name>A0ABT6J5C0_9GAMM</name>
<dbReference type="Gene3D" id="3.30.300.30">
    <property type="match status" value="1"/>
</dbReference>
<keyword evidence="7 8" id="KW-0449">Lipoprotein</keyword>
<keyword evidence="3 8" id="KW-0732">Signal</keyword>
<dbReference type="Pfam" id="PF01514">
    <property type="entry name" value="YscJ_FliF"/>
    <property type="match status" value="1"/>
</dbReference>
<evidence type="ECO:0000313" key="10">
    <source>
        <dbReference type="EMBL" id="MDH5822027.1"/>
    </source>
</evidence>
<dbReference type="InterPro" id="IPR045851">
    <property type="entry name" value="AMP-bd_C_sf"/>
</dbReference>
<keyword evidence="6 8" id="KW-0998">Cell outer membrane</keyword>
<dbReference type="PRINTS" id="PR01338">
    <property type="entry name" value="TYPE3OMKPROT"/>
</dbReference>
<evidence type="ECO:0000313" key="11">
    <source>
        <dbReference type="Proteomes" id="UP001156940"/>
    </source>
</evidence>
<dbReference type="InterPro" id="IPR006182">
    <property type="entry name" value="FliF_N_dom"/>
</dbReference>
<evidence type="ECO:0000256" key="1">
    <source>
        <dbReference type="ARBA" id="ARBA00004459"/>
    </source>
</evidence>
<evidence type="ECO:0000256" key="3">
    <source>
        <dbReference type="ARBA" id="ARBA00022729"/>
    </source>
</evidence>
<keyword evidence="5 8" id="KW-0564">Palmitate</keyword>
<evidence type="ECO:0000259" key="9">
    <source>
        <dbReference type="Pfam" id="PF01514"/>
    </source>
</evidence>
<organism evidence="10 11">
    <name type="scientific">Luteimonas endophytica</name>
    <dbReference type="NCBI Taxonomy" id="3042023"/>
    <lineage>
        <taxon>Bacteria</taxon>
        <taxon>Pseudomonadati</taxon>
        <taxon>Pseudomonadota</taxon>
        <taxon>Gammaproteobacteria</taxon>
        <taxon>Lysobacterales</taxon>
        <taxon>Lysobacteraceae</taxon>
        <taxon>Luteimonas</taxon>
    </lineage>
</organism>
<dbReference type="Gene3D" id="3.30.70.1530">
    <property type="entry name" value="Hypothetical protein rpa1041"/>
    <property type="match status" value="1"/>
</dbReference>
<dbReference type="RefSeq" id="WP_280572860.1">
    <property type="nucleotide sequence ID" value="NZ_JARXRM010000016.1"/>
</dbReference>
<dbReference type="PROSITE" id="PS51257">
    <property type="entry name" value="PROKAR_LIPOPROTEIN"/>
    <property type="match status" value="1"/>
</dbReference>
<dbReference type="EMBL" id="JARXRM010000016">
    <property type="protein sequence ID" value="MDH5822027.1"/>
    <property type="molecule type" value="Genomic_DNA"/>
</dbReference>
<comment type="similarity">
    <text evidence="2 8">Belongs to the YscJ lipoprotein family.</text>
</comment>
<keyword evidence="11" id="KW-1185">Reference proteome</keyword>
<dbReference type="PANTHER" id="PTHR30046">
    <property type="entry name" value="FLAGELLAR M-RING PROTEIN"/>
    <property type="match status" value="1"/>
</dbReference>
<evidence type="ECO:0000256" key="2">
    <source>
        <dbReference type="ARBA" id="ARBA00009509"/>
    </source>
</evidence>
<dbReference type="Proteomes" id="UP001156940">
    <property type="component" value="Unassembled WGS sequence"/>
</dbReference>
<reference evidence="10 11" key="1">
    <citation type="submission" date="2023-04" db="EMBL/GenBank/DDBJ databases">
        <title>Luteimonas endophyticus RD2P54.</title>
        <authorList>
            <person name="Sun J.-Q."/>
        </authorList>
    </citation>
    <scope>NUCLEOTIDE SEQUENCE [LARGE SCALE GENOMIC DNA]</scope>
    <source>
        <strain evidence="10 11">RD2P54</strain>
    </source>
</reference>
<dbReference type="InterPro" id="IPR003282">
    <property type="entry name" value="T3SS_SctJ"/>
</dbReference>
<feature type="domain" description="Flagellar M-ring N-terminal" evidence="9">
    <location>
        <begin position="29"/>
        <end position="194"/>
    </location>
</feature>